<organism evidence="10 11">
    <name type="scientific">Leptospira kobayashii</name>
    <dbReference type="NCBI Taxonomy" id="1917830"/>
    <lineage>
        <taxon>Bacteria</taxon>
        <taxon>Pseudomonadati</taxon>
        <taxon>Spirochaetota</taxon>
        <taxon>Spirochaetia</taxon>
        <taxon>Leptospirales</taxon>
        <taxon>Leptospiraceae</taxon>
        <taxon>Leptospira</taxon>
    </lineage>
</organism>
<gene>
    <name evidence="10" type="ORF">LPTSP3_g15200</name>
</gene>
<keyword evidence="2" id="KW-0813">Transport</keyword>
<reference evidence="10 11" key="1">
    <citation type="submission" date="2021-08" db="EMBL/GenBank/DDBJ databases">
        <title>Complete genome sequence of Leptospira kobayashii strain E30.</title>
        <authorList>
            <person name="Nakao R."/>
            <person name="Nakamura S."/>
            <person name="Masuzawa T."/>
            <person name="Koizumi N."/>
        </authorList>
    </citation>
    <scope>NUCLEOTIDE SEQUENCE [LARGE SCALE GENOMIC DNA]</scope>
    <source>
        <strain evidence="10 11">E30</strain>
    </source>
</reference>
<evidence type="ECO:0000256" key="2">
    <source>
        <dbReference type="ARBA" id="ARBA00022448"/>
    </source>
</evidence>
<comment type="subcellular location">
    <subcellularLocation>
        <location evidence="1">Cell membrane</location>
        <topology evidence="1">Peripheral membrane protein</topology>
    </subcellularLocation>
</comment>
<accession>A0ABM7UIK9</accession>
<evidence type="ECO:0000313" key="10">
    <source>
        <dbReference type="EMBL" id="BDA78590.1"/>
    </source>
</evidence>
<evidence type="ECO:0000256" key="6">
    <source>
        <dbReference type="ARBA" id="ARBA00023065"/>
    </source>
</evidence>
<feature type="coiled-coil region" evidence="8">
    <location>
        <begin position="503"/>
        <end position="530"/>
    </location>
</feature>
<dbReference type="InterPro" id="IPR051535">
    <property type="entry name" value="Siderophore_ABC-ATPase"/>
</dbReference>
<dbReference type="NCBIfam" id="NF045780">
    <property type="entry name" value="TrlF_fam_ATP"/>
    <property type="match status" value="1"/>
</dbReference>
<dbReference type="SMART" id="SM00382">
    <property type="entry name" value="AAA"/>
    <property type="match status" value="1"/>
</dbReference>
<feature type="coiled-coil region" evidence="8">
    <location>
        <begin position="601"/>
        <end position="635"/>
    </location>
</feature>
<keyword evidence="5" id="KW-0408">Iron</keyword>
<evidence type="ECO:0000256" key="1">
    <source>
        <dbReference type="ARBA" id="ARBA00004202"/>
    </source>
</evidence>
<evidence type="ECO:0000256" key="5">
    <source>
        <dbReference type="ARBA" id="ARBA00023004"/>
    </source>
</evidence>
<dbReference type="InterPro" id="IPR003959">
    <property type="entry name" value="ATPase_AAA_core"/>
</dbReference>
<dbReference type="EMBL" id="AP025028">
    <property type="protein sequence ID" value="BDA78590.1"/>
    <property type="molecule type" value="Genomic_DNA"/>
</dbReference>
<dbReference type="PANTHER" id="PTHR42771:SF2">
    <property type="entry name" value="IRON(3+)-HYDROXAMATE IMPORT ATP-BINDING PROTEIN FHUC"/>
    <property type="match status" value="1"/>
</dbReference>
<dbReference type="Gene3D" id="3.40.50.300">
    <property type="entry name" value="P-loop containing nucleotide triphosphate hydrolases"/>
    <property type="match status" value="2"/>
</dbReference>
<sequence>MNAGSKWSKWDLHVHTPSSIIQQYGNENEETWERFISDLENLPPEFSVIGINDYLFLDGYEKLLYEKSKNNRLKNIKLLLPVVEFRIDKFTGIEFGKFKRINLHVIFSNEIAVETIKSQFLQTLEQSYVLNTGEAWSRAITRESVSELGIKIKKNSPPSKLSKFGNDLTEGFNNLNIKEDEIFKSLKKDCFTGKYLTAIGKTEWGDLKWTDSSIATKKTIINSADLVFTSSESVSLFHNAKNALKAQKVNDLLLDCSDAHDFSYSQTKDRIGKCFTWIKADPTFDGLKQILFEPDNRLHIGENSPINPPIRIDKIVFDFPEELTFENDSFCFSGKNEINFSPNFTCLIGGRGVGKSTILNLIHEKLRPSENVFFKDKKIRSSENGKLVSIGSCIQIDEDSDEKYIEFLSQNEVEEFAKDHLKLTAAIYARILRRDENGTIAKLEKQLKSEISLFDQHISHKNRLTFLEADLIQKNKEIETNKRIIESFSNVEYIKINSEINTIASKLNDINESKKNYEQLGDELDKILENHNIKDNSNLYSEQINIIILGIQTLLSNAKAVDYSAVEELKKILSKELLSTKEKLRLYLSNKGLTEENQKDITNANLIANELNQELTKKNQEVQLLKATIADYNLEDMKNASIDYQNEIKKQIIAISNILENIENPSVKPISLHLEFDLEAACEKIFNDFKLLFGYRMDLSNVRNEAKLKEILFCLSPDQLSEREIFCEKIRDFKSTSILKPFLLELFAIDSNFELYKLITEKNLLDYSEFKKVKVRYDNKAIESSSFGQRCTAVLVILLLLGNNPIIIDEPEAHLDSLLISNYLVEVIKSRKRDRQIIFATHNANFVINGDAELIHILDIDETNNKTKIISTTIENFLTRDKLIGLEGGKEAFQKREYRYLR</sequence>
<dbReference type="InterPro" id="IPR054787">
    <property type="entry name" value="TrlF_ATPase"/>
</dbReference>
<keyword evidence="7" id="KW-0472">Membrane</keyword>
<dbReference type="InterPro" id="IPR003593">
    <property type="entry name" value="AAA+_ATPase"/>
</dbReference>
<keyword evidence="8" id="KW-0175">Coiled coil</keyword>
<dbReference type="SUPFAM" id="SSF52540">
    <property type="entry name" value="P-loop containing nucleoside triphosphate hydrolases"/>
    <property type="match status" value="1"/>
</dbReference>
<proteinExistence type="predicted"/>
<keyword evidence="11" id="KW-1185">Reference proteome</keyword>
<keyword evidence="6" id="KW-0406">Ion transport</keyword>
<evidence type="ECO:0000256" key="3">
    <source>
        <dbReference type="ARBA" id="ARBA00022475"/>
    </source>
</evidence>
<evidence type="ECO:0000256" key="4">
    <source>
        <dbReference type="ARBA" id="ARBA00022496"/>
    </source>
</evidence>
<evidence type="ECO:0000256" key="8">
    <source>
        <dbReference type="SAM" id="Coils"/>
    </source>
</evidence>
<dbReference type="Proteomes" id="UP000245263">
    <property type="component" value="Chromosome 1"/>
</dbReference>
<dbReference type="RefSeq" id="WP_109018512.1">
    <property type="nucleotide sequence ID" value="NZ_AP025028.1"/>
</dbReference>
<keyword evidence="4" id="KW-0410">Iron transport</keyword>
<dbReference type="InterPro" id="IPR027417">
    <property type="entry name" value="P-loop_NTPase"/>
</dbReference>
<dbReference type="PANTHER" id="PTHR42771">
    <property type="entry name" value="IRON(3+)-HYDROXAMATE IMPORT ATP-BINDING PROTEIN FHUC"/>
    <property type="match status" value="1"/>
</dbReference>
<protein>
    <submittedName>
        <fullName evidence="10">DNA repair ATPase</fullName>
    </submittedName>
</protein>
<keyword evidence="3" id="KW-1003">Cell membrane</keyword>
<feature type="domain" description="AAA+ ATPase" evidence="9">
    <location>
        <begin position="341"/>
        <end position="868"/>
    </location>
</feature>
<evidence type="ECO:0000259" key="9">
    <source>
        <dbReference type="SMART" id="SM00382"/>
    </source>
</evidence>
<dbReference type="Pfam" id="PF13304">
    <property type="entry name" value="AAA_21"/>
    <property type="match status" value="1"/>
</dbReference>
<evidence type="ECO:0000256" key="7">
    <source>
        <dbReference type="ARBA" id="ARBA00023136"/>
    </source>
</evidence>
<evidence type="ECO:0000313" key="11">
    <source>
        <dbReference type="Proteomes" id="UP000245263"/>
    </source>
</evidence>
<name>A0ABM7UIK9_9LEPT</name>